<accession>A0ABT9XU84</accession>
<comment type="caution">
    <text evidence="1">The sequence shown here is derived from an EMBL/GenBank/DDBJ whole genome shotgun (WGS) entry which is preliminary data.</text>
</comment>
<proteinExistence type="predicted"/>
<organism evidence="1 2">
    <name type="scientific">Neobacillus ginsengisoli</name>
    <dbReference type="NCBI Taxonomy" id="904295"/>
    <lineage>
        <taxon>Bacteria</taxon>
        <taxon>Bacillati</taxon>
        <taxon>Bacillota</taxon>
        <taxon>Bacilli</taxon>
        <taxon>Bacillales</taxon>
        <taxon>Bacillaceae</taxon>
        <taxon>Neobacillus</taxon>
    </lineage>
</organism>
<reference evidence="1 2" key="1">
    <citation type="submission" date="2023-07" db="EMBL/GenBank/DDBJ databases">
        <title>Genomic Encyclopedia of Type Strains, Phase IV (KMG-IV): sequencing the most valuable type-strain genomes for metagenomic binning, comparative biology and taxonomic classification.</title>
        <authorList>
            <person name="Goeker M."/>
        </authorList>
    </citation>
    <scope>NUCLEOTIDE SEQUENCE [LARGE SCALE GENOMIC DNA]</scope>
    <source>
        <strain evidence="1 2">DSM 27594</strain>
    </source>
</reference>
<evidence type="ECO:0000313" key="1">
    <source>
        <dbReference type="EMBL" id="MDQ0199117.1"/>
    </source>
</evidence>
<sequence length="47" mass="5718">MRTRKQDVRLLYLFYNIKFIGQGKNVRMIKNWTIIKRLLILVPTPLD</sequence>
<dbReference type="EMBL" id="JAUSTW010000003">
    <property type="protein sequence ID" value="MDQ0199117.1"/>
    <property type="molecule type" value="Genomic_DNA"/>
</dbReference>
<gene>
    <name evidence="1" type="ORF">J2S10_002275</name>
</gene>
<protein>
    <submittedName>
        <fullName evidence="1">Uncharacterized protein</fullName>
    </submittedName>
</protein>
<evidence type="ECO:0000313" key="2">
    <source>
        <dbReference type="Proteomes" id="UP001224122"/>
    </source>
</evidence>
<dbReference type="Proteomes" id="UP001224122">
    <property type="component" value="Unassembled WGS sequence"/>
</dbReference>
<name>A0ABT9XU84_9BACI</name>
<keyword evidence="2" id="KW-1185">Reference proteome</keyword>